<evidence type="ECO:0000256" key="1">
    <source>
        <dbReference type="SAM" id="MobiDB-lite"/>
    </source>
</evidence>
<reference evidence="2" key="2">
    <citation type="submission" date="2020-10" db="EMBL/GenBank/DDBJ databases">
        <authorList>
            <person name="Cooper E.A."/>
            <person name="Brenton Z.W."/>
            <person name="Flinn B.S."/>
            <person name="Jenkins J."/>
            <person name="Shu S."/>
            <person name="Flowers D."/>
            <person name="Luo F."/>
            <person name="Wang Y."/>
            <person name="Xia P."/>
            <person name="Barry K."/>
            <person name="Daum C."/>
            <person name="Lipzen A."/>
            <person name="Yoshinaga Y."/>
            <person name="Schmutz J."/>
            <person name="Saski C."/>
            <person name="Vermerris W."/>
            <person name="Kresovich S."/>
        </authorList>
    </citation>
    <scope>NUCLEOTIDE SEQUENCE</scope>
</reference>
<gene>
    <name evidence="2" type="ORF">BDA96_08G091400</name>
</gene>
<dbReference type="AlphaFoldDB" id="A0A921QGS2"/>
<sequence length="96" mass="10506">MGACPLLDCPDCASTTHRPPRHLPATPPPRPSCASQQPWPGCRYVKLLPSVHICQATIQQNVVKRRTMAETAPNEVFLSLEQTDQTEMVVSLASPT</sequence>
<organism evidence="2 3">
    <name type="scientific">Sorghum bicolor</name>
    <name type="common">Sorghum</name>
    <name type="synonym">Sorghum vulgare</name>
    <dbReference type="NCBI Taxonomy" id="4558"/>
    <lineage>
        <taxon>Eukaryota</taxon>
        <taxon>Viridiplantae</taxon>
        <taxon>Streptophyta</taxon>
        <taxon>Embryophyta</taxon>
        <taxon>Tracheophyta</taxon>
        <taxon>Spermatophyta</taxon>
        <taxon>Magnoliopsida</taxon>
        <taxon>Liliopsida</taxon>
        <taxon>Poales</taxon>
        <taxon>Poaceae</taxon>
        <taxon>PACMAD clade</taxon>
        <taxon>Panicoideae</taxon>
        <taxon>Andropogonodae</taxon>
        <taxon>Andropogoneae</taxon>
        <taxon>Sorghinae</taxon>
        <taxon>Sorghum</taxon>
    </lineage>
</organism>
<name>A0A921QGS2_SORBI</name>
<dbReference type="Proteomes" id="UP000807115">
    <property type="component" value="Chromosome 8"/>
</dbReference>
<accession>A0A921QGS2</accession>
<reference evidence="2" key="1">
    <citation type="journal article" date="2019" name="BMC Genomics">
        <title>A new reference genome for Sorghum bicolor reveals high levels of sequence similarity between sweet and grain genotypes: implications for the genetics of sugar metabolism.</title>
        <authorList>
            <person name="Cooper E.A."/>
            <person name="Brenton Z.W."/>
            <person name="Flinn B.S."/>
            <person name="Jenkins J."/>
            <person name="Shu S."/>
            <person name="Flowers D."/>
            <person name="Luo F."/>
            <person name="Wang Y."/>
            <person name="Xia P."/>
            <person name="Barry K."/>
            <person name="Daum C."/>
            <person name="Lipzen A."/>
            <person name="Yoshinaga Y."/>
            <person name="Schmutz J."/>
            <person name="Saski C."/>
            <person name="Vermerris W."/>
            <person name="Kresovich S."/>
        </authorList>
    </citation>
    <scope>NUCLEOTIDE SEQUENCE</scope>
</reference>
<evidence type="ECO:0000313" key="2">
    <source>
        <dbReference type="EMBL" id="KAG0520640.1"/>
    </source>
</evidence>
<dbReference type="EMBL" id="CM027687">
    <property type="protein sequence ID" value="KAG0520640.1"/>
    <property type="molecule type" value="Genomic_DNA"/>
</dbReference>
<protein>
    <submittedName>
        <fullName evidence="2">Uncharacterized protein</fullName>
    </submittedName>
</protein>
<comment type="caution">
    <text evidence="2">The sequence shown here is derived from an EMBL/GenBank/DDBJ whole genome shotgun (WGS) entry which is preliminary data.</text>
</comment>
<evidence type="ECO:0000313" key="3">
    <source>
        <dbReference type="Proteomes" id="UP000807115"/>
    </source>
</evidence>
<feature type="region of interest" description="Disordered" evidence="1">
    <location>
        <begin position="13"/>
        <end position="36"/>
    </location>
</feature>
<proteinExistence type="predicted"/>